<name>A0AA86PAN9_9EUKA</name>
<evidence type="ECO:0000313" key="5">
    <source>
        <dbReference type="Proteomes" id="UP001642409"/>
    </source>
</evidence>
<dbReference type="InterPro" id="IPR018247">
    <property type="entry name" value="EF_Hand_1_Ca_BS"/>
</dbReference>
<dbReference type="Gene3D" id="1.10.238.10">
    <property type="entry name" value="EF-hand"/>
    <property type="match status" value="1"/>
</dbReference>
<dbReference type="SMART" id="SM00054">
    <property type="entry name" value="EFh"/>
    <property type="match status" value="2"/>
</dbReference>
<dbReference type="InterPro" id="IPR011992">
    <property type="entry name" value="EF-hand-dom_pair"/>
</dbReference>
<feature type="domain" description="EF-hand" evidence="2">
    <location>
        <begin position="1"/>
        <end position="36"/>
    </location>
</feature>
<evidence type="ECO:0000256" key="1">
    <source>
        <dbReference type="ARBA" id="ARBA00022837"/>
    </source>
</evidence>
<dbReference type="SUPFAM" id="SSF47473">
    <property type="entry name" value="EF-hand"/>
    <property type="match status" value="1"/>
</dbReference>
<feature type="domain" description="EF-hand" evidence="2">
    <location>
        <begin position="37"/>
        <end position="69"/>
    </location>
</feature>
<organism evidence="3">
    <name type="scientific">Hexamita inflata</name>
    <dbReference type="NCBI Taxonomy" id="28002"/>
    <lineage>
        <taxon>Eukaryota</taxon>
        <taxon>Metamonada</taxon>
        <taxon>Diplomonadida</taxon>
        <taxon>Hexamitidae</taxon>
        <taxon>Hexamitinae</taxon>
        <taxon>Hexamita</taxon>
    </lineage>
</organism>
<reference evidence="3" key="1">
    <citation type="submission" date="2023-06" db="EMBL/GenBank/DDBJ databases">
        <authorList>
            <person name="Kurt Z."/>
        </authorList>
    </citation>
    <scope>NUCLEOTIDE SEQUENCE</scope>
</reference>
<dbReference type="Pfam" id="PF13499">
    <property type="entry name" value="EF-hand_7"/>
    <property type="match status" value="1"/>
</dbReference>
<comment type="caution">
    <text evidence="3">The sequence shown here is derived from an EMBL/GenBank/DDBJ whole genome shotgun (WGS) entry which is preliminary data.</text>
</comment>
<sequence>MKVENINELFKQMDANGDGSLSLQEITQGLAKAGIIVDAGKIKATFEAADTDKNGSIDQEEFVTFMAKI</sequence>
<reference evidence="4 5" key="2">
    <citation type="submission" date="2024-07" db="EMBL/GenBank/DDBJ databases">
        <authorList>
            <person name="Akdeniz Z."/>
        </authorList>
    </citation>
    <scope>NUCLEOTIDE SEQUENCE [LARGE SCALE GENOMIC DNA]</scope>
</reference>
<accession>A0AA86PAN9</accession>
<keyword evidence="5" id="KW-1185">Reference proteome</keyword>
<evidence type="ECO:0000313" key="3">
    <source>
        <dbReference type="EMBL" id="CAI9935384.1"/>
    </source>
</evidence>
<dbReference type="InterPro" id="IPR002048">
    <property type="entry name" value="EF_hand_dom"/>
</dbReference>
<evidence type="ECO:0000313" key="4">
    <source>
        <dbReference type="EMBL" id="CAL6107559.1"/>
    </source>
</evidence>
<gene>
    <name evidence="3" type="ORF">HINF_LOCUS23029</name>
    <name evidence="4" type="ORF">HINF_LOCUS74549</name>
</gene>
<dbReference type="EMBL" id="CAXDID020000637">
    <property type="protein sequence ID" value="CAL6107559.1"/>
    <property type="molecule type" value="Genomic_DNA"/>
</dbReference>
<dbReference type="PROSITE" id="PS50222">
    <property type="entry name" value="EF_HAND_2"/>
    <property type="match status" value="2"/>
</dbReference>
<evidence type="ECO:0000259" key="2">
    <source>
        <dbReference type="PROSITE" id="PS50222"/>
    </source>
</evidence>
<protein>
    <submittedName>
        <fullName evidence="3">Calcium-dependent protein</fullName>
    </submittedName>
    <submittedName>
        <fullName evidence="4">Calcium-dependent_protein</fullName>
    </submittedName>
</protein>
<dbReference type="GO" id="GO:0005509">
    <property type="term" value="F:calcium ion binding"/>
    <property type="evidence" value="ECO:0007669"/>
    <property type="project" value="InterPro"/>
</dbReference>
<proteinExistence type="predicted"/>
<dbReference type="EMBL" id="CATOUU010000609">
    <property type="protein sequence ID" value="CAI9935384.1"/>
    <property type="molecule type" value="Genomic_DNA"/>
</dbReference>
<dbReference type="Proteomes" id="UP001642409">
    <property type="component" value="Unassembled WGS sequence"/>
</dbReference>
<dbReference type="AlphaFoldDB" id="A0AA86PAN9"/>
<keyword evidence="1" id="KW-0106">Calcium</keyword>
<dbReference type="PROSITE" id="PS00018">
    <property type="entry name" value="EF_HAND_1"/>
    <property type="match status" value="2"/>
</dbReference>